<dbReference type="Proteomes" id="UP000004509">
    <property type="component" value="Unassembled WGS sequence"/>
</dbReference>
<sequence length="39" mass="4588">MPEEVFKGVAAKAVDKQLISTTQNREIRIKSIRFSRKRR</sequence>
<reference evidence="1 2" key="1">
    <citation type="submission" date="2009-07" db="EMBL/GenBank/DDBJ databases">
        <authorList>
            <person name="Madupu R."/>
            <person name="Sebastian Y."/>
            <person name="Durkin A.S."/>
            <person name="Torralba M."/>
            <person name="Methe B."/>
            <person name="Sutton G.G."/>
            <person name="Strausberg R.L."/>
            <person name="Nelson K.E."/>
        </authorList>
    </citation>
    <scope>NUCLEOTIDE SEQUENCE [LARGE SCALE GENOMIC DNA]</scope>
    <source>
        <strain evidence="1 2">ATCC 35580</strain>
    </source>
</reference>
<comment type="caution">
    <text evidence="1">The sequence shown here is derived from an EMBL/GenBank/DDBJ whole genome shotgun (WGS) entry which is preliminary data.</text>
</comment>
<evidence type="ECO:0000313" key="2">
    <source>
        <dbReference type="Proteomes" id="UP000004509"/>
    </source>
</evidence>
<dbReference type="EMBL" id="ACYH01000049">
    <property type="protein sequence ID" value="EEV19709.1"/>
    <property type="molecule type" value="Genomic_DNA"/>
</dbReference>
<evidence type="ECO:0000313" key="1">
    <source>
        <dbReference type="EMBL" id="EEV19709.1"/>
    </source>
</evidence>
<dbReference type="AlphaFoldDB" id="C8PS39"/>
<organism evidence="1 2">
    <name type="scientific">Treponema vincentii ATCC 35580</name>
    <dbReference type="NCBI Taxonomy" id="596324"/>
    <lineage>
        <taxon>Bacteria</taxon>
        <taxon>Pseudomonadati</taxon>
        <taxon>Spirochaetota</taxon>
        <taxon>Spirochaetia</taxon>
        <taxon>Spirochaetales</taxon>
        <taxon>Treponemataceae</taxon>
        <taxon>Treponema</taxon>
    </lineage>
</organism>
<accession>C8PS39</accession>
<proteinExistence type="predicted"/>
<name>C8PS39_9SPIR</name>
<protein>
    <submittedName>
        <fullName evidence="1">Uncharacterized protein</fullName>
    </submittedName>
</protein>
<gene>
    <name evidence="1" type="ORF">TREVI0001_1203</name>
</gene>
<dbReference type="STRING" id="596324.TREVI0001_1203"/>